<dbReference type="PANTHER" id="PTHR30575:SF0">
    <property type="entry name" value="XAA-ARG DIPEPTIDASE"/>
    <property type="match status" value="1"/>
</dbReference>
<accession>D1C863</accession>
<sequence length="570" mass="63362">MPALLLCRLTPRRVPGYRAAVTVAPERTGRSRQRRVGVIAMRYPAKQHAMDWIDQQSARLSAFNEEIWRYAEPAWREYRSARAYVELLRSEGFHVEEGSGEMPTAFVATWGDGGPVLGAYAEYDAVPGNSQQVVPYRAPREGLSPWAAGHTDPHSMLGTAALTGVLAAKAAMERYGIRGTLKFFGEPAEKVCGSKPVHAAKGYYDGFDAFIAYHPHATNTVAWETQCGSYWSAVFTFECLEPETWIDKTLLPQPSSPHAVARCPGAIDALCLMYTTTKYTKEAMFPHTGTWTLNEFILVGGDATSDNLPPRLSQIQYSWRSPTLGIQQQIYNVLVQNARHAAAATGCVVSVRWVTKTRVGLPNNALAALTYRNLEAVGAPVLSEEARAFGREIQRNLGIPPMENPFDPACEQLVSPEEYEARLRRVLPDWQRNFTSDDYVEYTWHAPTVRLFTGRPRLRPHDPSYEYPAWAYNALGGLPAAVDPGMFVAGKTIAATLLDLLTQPDELARAKAEFVERTGGGVGGDKWVAPLLPRDFHPPVDLRWPEYIRTERGEEWWVPTPGPAGFGERL</sequence>
<dbReference type="Proteomes" id="UP000002027">
    <property type="component" value="Chromosome 2"/>
</dbReference>
<dbReference type="GO" id="GO:0071713">
    <property type="term" value="F:para-aminobenzoyl-glutamate hydrolase activity"/>
    <property type="evidence" value="ECO:0007669"/>
    <property type="project" value="TreeGrafter"/>
</dbReference>
<dbReference type="PANTHER" id="PTHR30575">
    <property type="entry name" value="PEPTIDASE M20"/>
    <property type="match status" value="1"/>
</dbReference>
<protein>
    <recommendedName>
        <fullName evidence="3">Amidohydrolase</fullName>
    </recommendedName>
</protein>
<dbReference type="GO" id="GO:0016805">
    <property type="term" value="F:dipeptidase activity"/>
    <property type="evidence" value="ECO:0007669"/>
    <property type="project" value="TreeGrafter"/>
</dbReference>
<dbReference type="eggNOG" id="COG1473">
    <property type="taxonomic scope" value="Bacteria"/>
</dbReference>
<organism evidence="1 2">
    <name type="scientific">Sphaerobacter thermophilus (strain ATCC 49802 / DSM 20745 / KCCM 41009 / NCIMB 13125 / S 6022)</name>
    <dbReference type="NCBI Taxonomy" id="479434"/>
    <lineage>
        <taxon>Bacteria</taxon>
        <taxon>Pseudomonadati</taxon>
        <taxon>Thermomicrobiota</taxon>
        <taxon>Thermomicrobia</taxon>
        <taxon>Sphaerobacterales</taxon>
        <taxon>Sphaerobacterineae</taxon>
        <taxon>Sphaerobacteraceae</taxon>
        <taxon>Sphaerobacter</taxon>
    </lineage>
</organism>
<dbReference type="STRING" id="479434.Sthe_2592"/>
<reference evidence="1 2" key="2">
    <citation type="journal article" date="2010" name="Stand. Genomic Sci.">
        <title>Complete genome sequence of Desulfohalobium retbaense type strain (HR(100)).</title>
        <authorList>
            <person name="Spring S."/>
            <person name="Nolan M."/>
            <person name="Lapidus A."/>
            <person name="Glavina Del Rio T."/>
            <person name="Copeland A."/>
            <person name="Tice H."/>
            <person name="Cheng J.F."/>
            <person name="Lucas S."/>
            <person name="Land M."/>
            <person name="Chen F."/>
            <person name="Bruce D."/>
            <person name="Goodwin L."/>
            <person name="Pitluck S."/>
            <person name="Ivanova N."/>
            <person name="Mavromatis K."/>
            <person name="Mikhailova N."/>
            <person name="Pati A."/>
            <person name="Chen A."/>
            <person name="Palaniappan K."/>
            <person name="Hauser L."/>
            <person name="Chang Y.J."/>
            <person name="Jeffries C.D."/>
            <person name="Munk C."/>
            <person name="Kiss H."/>
            <person name="Chain P."/>
            <person name="Han C."/>
            <person name="Brettin T."/>
            <person name="Detter J.C."/>
            <person name="Schuler E."/>
            <person name="Goker M."/>
            <person name="Rohde M."/>
            <person name="Bristow J."/>
            <person name="Eisen J.A."/>
            <person name="Markowitz V."/>
            <person name="Hugenholtz P."/>
            <person name="Kyrpides N.C."/>
            <person name="Klenk H.P."/>
        </authorList>
    </citation>
    <scope>NUCLEOTIDE SEQUENCE [LARGE SCALE GENOMIC DNA]</scope>
    <source>
        <strain evidence="2">ATCC 49802 / DSM 20745 / S 6022</strain>
    </source>
</reference>
<dbReference type="SUPFAM" id="SSF53187">
    <property type="entry name" value="Zn-dependent exopeptidases"/>
    <property type="match status" value="1"/>
</dbReference>
<dbReference type="GO" id="GO:0046657">
    <property type="term" value="P:folic acid catabolic process"/>
    <property type="evidence" value="ECO:0007669"/>
    <property type="project" value="TreeGrafter"/>
</dbReference>
<gene>
    <name evidence="1" type="ordered locus">Sthe_2592</name>
</gene>
<dbReference type="HOGENOM" id="CLU_031812_0_1_0"/>
<name>D1C863_SPHTD</name>
<evidence type="ECO:0000313" key="1">
    <source>
        <dbReference type="EMBL" id="ACZ40006.1"/>
    </source>
</evidence>
<dbReference type="InterPro" id="IPR052030">
    <property type="entry name" value="Peptidase_M20/M20A_hydrolases"/>
</dbReference>
<keyword evidence="2" id="KW-1185">Reference proteome</keyword>
<dbReference type="KEGG" id="sti:Sthe_2592"/>
<reference evidence="2" key="1">
    <citation type="submission" date="2009-11" db="EMBL/GenBank/DDBJ databases">
        <title>The complete chromosome 2 of Sphaerobacter thermophilus DSM 20745.</title>
        <authorList>
            <person name="Lucas S."/>
            <person name="Copeland A."/>
            <person name="Lapidus A."/>
            <person name="Glavina del Rio T."/>
            <person name="Dalin E."/>
            <person name="Tice H."/>
            <person name="Bruce D."/>
            <person name="Goodwin L."/>
            <person name="Pitluck S."/>
            <person name="Kyrpides N."/>
            <person name="Mavromatis K."/>
            <person name="Ivanova N."/>
            <person name="Mikhailova N."/>
            <person name="LaButti K.M."/>
            <person name="Clum A."/>
            <person name="Sun H.I."/>
            <person name="Brettin T."/>
            <person name="Detter J.C."/>
            <person name="Han C."/>
            <person name="Larimer F."/>
            <person name="Land M."/>
            <person name="Hauser L."/>
            <person name="Markowitz V."/>
            <person name="Cheng J.F."/>
            <person name="Hugenholtz P."/>
            <person name="Woyke T."/>
            <person name="Wu D."/>
            <person name="Steenblock K."/>
            <person name="Schneider S."/>
            <person name="Pukall R."/>
            <person name="Goeker M."/>
            <person name="Klenk H.P."/>
            <person name="Eisen J.A."/>
        </authorList>
    </citation>
    <scope>NUCLEOTIDE SEQUENCE [LARGE SCALE GENOMIC DNA]</scope>
    <source>
        <strain evidence="2">ATCC 49802 / DSM 20745 / S 6022</strain>
    </source>
</reference>
<proteinExistence type="predicted"/>
<dbReference type="InParanoid" id="D1C863"/>
<evidence type="ECO:0008006" key="3">
    <source>
        <dbReference type="Google" id="ProtNLM"/>
    </source>
</evidence>
<dbReference type="Gene3D" id="3.40.630.10">
    <property type="entry name" value="Zn peptidases"/>
    <property type="match status" value="1"/>
</dbReference>
<dbReference type="GO" id="GO:0005737">
    <property type="term" value="C:cytoplasm"/>
    <property type="evidence" value="ECO:0007669"/>
    <property type="project" value="TreeGrafter"/>
</dbReference>
<dbReference type="AlphaFoldDB" id="D1C863"/>
<evidence type="ECO:0000313" key="2">
    <source>
        <dbReference type="Proteomes" id="UP000002027"/>
    </source>
</evidence>
<dbReference type="EMBL" id="CP001824">
    <property type="protein sequence ID" value="ACZ40006.1"/>
    <property type="molecule type" value="Genomic_DNA"/>
</dbReference>